<feature type="domain" description="NAD-dependent epimerase/dehydratase" evidence="2">
    <location>
        <begin position="4"/>
        <end position="235"/>
    </location>
</feature>
<dbReference type="Gene3D" id="3.40.50.720">
    <property type="entry name" value="NAD(P)-binding Rossmann-like Domain"/>
    <property type="match status" value="1"/>
</dbReference>
<dbReference type="InterPro" id="IPR036291">
    <property type="entry name" value="NAD(P)-bd_dom_sf"/>
</dbReference>
<keyword evidence="4" id="KW-1185">Reference proteome</keyword>
<comment type="caution">
    <text evidence="3">The sequence shown here is derived from an EMBL/GenBank/DDBJ whole genome shotgun (WGS) entry which is preliminary data.</text>
</comment>
<evidence type="ECO:0000313" key="4">
    <source>
        <dbReference type="Proteomes" id="UP000641025"/>
    </source>
</evidence>
<sequence>MTRICILGGTGFIGHHLIKQLQSPAREITVIGRNAVPTRELPAGIEYRSGDYGDRYFLRGVLREAQQVVALAHSTVPKTSFDDPVNDILTNLPSAVNLFDIASDCGIEKLVFVSSGGTIYGRNDAVPIAESSLQNPISPYGITKLTIEKYAMMFNELRGLPFLCVRPANAYGEGQIPFSGQGFVATAMASILEDREVVLFGERGTVRDYIHVSDVASGIVAALERGKVGECYNIASGVGRSNRDILDAIAPLARAMGLTPRIKVEPTRKFDVPVNVLDPAKLERATGWSPLVEFEAGMARTWEWLVQTRYRGAGDAYRAGGDAAPA</sequence>
<dbReference type="SUPFAM" id="SSF51735">
    <property type="entry name" value="NAD(P)-binding Rossmann-fold domains"/>
    <property type="match status" value="1"/>
</dbReference>
<dbReference type="Proteomes" id="UP000641025">
    <property type="component" value="Unassembled WGS sequence"/>
</dbReference>
<dbReference type="RefSeq" id="WP_199396415.1">
    <property type="nucleotide sequence ID" value="NZ_JAEMHK010000014.1"/>
</dbReference>
<reference evidence="3 4" key="1">
    <citation type="submission" date="2020-12" db="EMBL/GenBank/DDBJ databases">
        <title>Geomonas sp. Red259, isolated from paddy soil.</title>
        <authorList>
            <person name="Xu Z."/>
            <person name="Zhang Z."/>
            <person name="Masuda Y."/>
            <person name="Itoh H."/>
            <person name="Senoo K."/>
        </authorList>
    </citation>
    <scope>NUCLEOTIDE SEQUENCE [LARGE SCALE GENOMIC DNA]</scope>
    <source>
        <strain evidence="3 4">Red259</strain>
    </source>
</reference>
<dbReference type="Pfam" id="PF01370">
    <property type="entry name" value="Epimerase"/>
    <property type="match status" value="1"/>
</dbReference>
<dbReference type="InterPro" id="IPR001509">
    <property type="entry name" value="Epimerase_deHydtase"/>
</dbReference>
<dbReference type="PANTHER" id="PTHR43000">
    <property type="entry name" value="DTDP-D-GLUCOSE 4,6-DEHYDRATASE-RELATED"/>
    <property type="match status" value="1"/>
</dbReference>
<accession>A0ABS0YWT5</accession>
<evidence type="ECO:0000259" key="2">
    <source>
        <dbReference type="Pfam" id="PF01370"/>
    </source>
</evidence>
<name>A0ABS0YWT5_9BACT</name>
<organism evidence="3 4">
    <name type="scientific">Geomonas propionica</name>
    <dbReference type="NCBI Taxonomy" id="2798582"/>
    <lineage>
        <taxon>Bacteria</taxon>
        <taxon>Pseudomonadati</taxon>
        <taxon>Thermodesulfobacteriota</taxon>
        <taxon>Desulfuromonadia</taxon>
        <taxon>Geobacterales</taxon>
        <taxon>Geobacteraceae</taxon>
        <taxon>Geomonas</taxon>
    </lineage>
</organism>
<dbReference type="EMBL" id="JAEMHK010000014">
    <property type="protein sequence ID" value="MBJ6801935.1"/>
    <property type="molecule type" value="Genomic_DNA"/>
</dbReference>
<proteinExistence type="inferred from homology"/>
<comment type="similarity">
    <text evidence="1">Belongs to the NAD(P)-dependent epimerase/dehydratase family.</text>
</comment>
<protein>
    <submittedName>
        <fullName evidence="3">NAD-dependent epimerase/dehydratase family protein</fullName>
    </submittedName>
</protein>
<evidence type="ECO:0000313" key="3">
    <source>
        <dbReference type="EMBL" id="MBJ6801935.1"/>
    </source>
</evidence>
<gene>
    <name evidence="3" type="ORF">JFN90_17545</name>
</gene>
<evidence type="ECO:0000256" key="1">
    <source>
        <dbReference type="ARBA" id="ARBA00007637"/>
    </source>
</evidence>